<comment type="caution">
    <text evidence="3">The sequence shown here is derived from an EMBL/GenBank/DDBJ whole genome shotgun (WGS) entry which is preliminary data.</text>
</comment>
<feature type="signal peptide" evidence="1">
    <location>
        <begin position="1"/>
        <end position="20"/>
    </location>
</feature>
<organism evidence="3 4">
    <name type="scientific">Orchesella dallaii</name>
    <dbReference type="NCBI Taxonomy" id="48710"/>
    <lineage>
        <taxon>Eukaryota</taxon>
        <taxon>Metazoa</taxon>
        <taxon>Ecdysozoa</taxon>
        <taxon>Arthropoda</taxon>
        <taxon>Hexapoda</taxon>
        <taxon>Collembola</taxon>
        <taxon>Entomobryomorpha</taxon>
        <taxon>Entomobryoidea</taxon>
        <taxon>Orchesellidae</taxon>
        <taxon>Orchesellinae</taxon>
        <taxon>Orchesella</taxon>
    </lineage>
</organism>
<evidence type="ECO:0000313" key="3">
    <source>
        <dbReference type="EMBL" id="CAL8094646.1"/>
    </source>
</evidence>
<proteinExistence type="predicted"/>
<feature type="domain" description="EGF-like" evidence="2">
    <location>
        <begin position="298"/>
        <end position="311"/>
    </location>
</feature>
<dbReference type="EMBL" id="CAXLJM020000027">
    <property type="protein sequence ID" value="CAL8094646.1"/>
    <property type="molecule type" value="Genomic_DNA"/>
</dbReference>
<keyword evidence="1" id="KW-0732">Signal</keyword>
<reference evidence="3 4" key="1">
    <citation type="submission" date="2024-08" db="EMBL/GenBank/DDBJ databases">
        <authorList>
            <person name="Cucini C."/>
            <person name="Frati F."/>
        </authorList>
    </citation>
    <scope>NUCLEOTIDE SEQUENCE [LARGE SCALE GENOMIC DNA]</scope>
</reference>
<dbReference type="PANTHER" id="PTHR39069">
    <property type="entry name" value="ECDYSONE-INDUCIBLE GENE E1, ISOFORM A"/>
    <property type="match status" value="1"/>
</dbReference>
<name>A0ABP1Q9G3_9HEXA</name>
<protein>
    <recommendedName>
        <fullName evidence="2">EGF-like domain-containing protein</fullName>
    </recommendedName>
</protein>
<keyword evidence="4" id="KW-1185">Reference proteome</keyword>
<accession>A0ABP1Q9G3</accession>
<gene>
    <name evidence="3" type="ORF">ODALV1_LOCUS8845</name>
</gene>
<dbReference type="Proteomes" id="UP001642540">
    <property type="component" value="Unassembled WGS sequence"/>
</dbReference>
<evidence type="ECO:0000313" key="4">
    <source>
        <dbReference type="Proteomes" id="UP001642540"/>
    </source>
</evidence>
<evidence type="ECO:0000256" key="1">
    <source>
        <dbReference type="SAM" id="SignalP"/>
    </source>
</evidence>
<dbReference type="PANTHER" id="PTHR39069:SF8">
    <property type="entry name" value="FI17111P1"/>
    <property type="match status" value="1"/>
</dbReference>
<dbReference type="PROSITE" id="PS01186">
    <property type="entry name" value="EGF_2"/>
    <property type="match status" value="1"/>
</dbReference>
<evidence type="ECO:0000259" key="2">
    <source>
        <dbReference type="PROSITE" id="PS01186"/>
    </source>
</evidence>
<dbReference type="InterPro" id="IPR000742">
    <property type="entry name" value="EGF"/>
</dbReference>
<sequence>MHSLLLKLIVALMIVSQVQSTLRASFGEACDKGVRCDSRSSLSCSDGICQCIKPNEMTFDNTTRKCVVFSSERCSYTAVEILETAQEKRWTEKLECVENAICNNDGYCGCKSEFFENTDGFCVPKRSFGGNCTSDGECRLDKKLLCIDGKCACNKTEATFDPFHNECAALAGSDCMKYNRCVINAYCPRRQGYSYTANICTCRPQFKQSKHGLCLINYGGSCHPESSPCSEVWACINGKCQCHFQDHQFFNTTLGKCSSYVRGPCLENISFNDKDEDVVSFTCVENAECKADHGVHECRCKDGFIENKRMCNIAHGQPCAGQLCDEAANLICKNGRCSCPDFQIYDNSISKCRGLVGSKCILKENNFCIDGAACDSYRGLATGEGVCRCISASVTGPNRKCNSNGPNGNSAKLEVSESVPDLDAIVDNNVESFETTLVFENSLNITEILSPV</sequence>
<feature type="chain" id="PRO_5045787886" description="EGF-like domain-containing protein" evidence="1">
    <location>
        <begin position="21"/>
        <end position="452"/>
    </location>
</feature>